<dbReference type="Pfam" id="PF09328">
    <property type="entry name" value="Phytochelatin_C"/>
    <property type="match status" value="2"/>
</dbReference>
<protein>
    <recommendedName>
        <fullName evidence="3">Phytochelatin synthase C-terminal domain-containing protein</fullName>
    </recommendedName>
</protein>
<dbReference type="OrthoDB" id="273771at2759"/>
<dbReference type="Gene3D" id="2.130.10.10">
    <property type="entry name" value="YVTN repeat-like/Quinoprotein amine dehydrogenase"/>
    <property type="match status" value="1"/>
</dbReference>
<feature type="coiled-coil region" evidence="1">
    <location>
        <begin position="284"/>
        <end position="311"/>
    </location>
</feature>
<gene>
    <name evidence="4" type="ORF">GOBAR_AA20602</name>
</gene>
<dbReference type="GO" id="GO:0016756">
    <property type="term" value="F:glutathione gamma-glutamylcysteinyltransferase activity"/>
    <property type="evidence" value="ECO:0007669"/>
    <property type="project" value="InterPro"/>
</dbReference>
<feature type="region of interest" description="Disordered" evidence="2">
    <location>
        <begin position="379"/>
        <end position="407"/>
    </location>
</feature>
<evidence type="ECO:0000256" key="2">
    <source>
        <dbReference type="SAM" id="MobiDB-lite"/>
    </source>
</evidence>
<dbReference type="InterPro" id="IPR015407">
    <property type="entry name" value="Phytochelatin_synthase_C"/>
</dbReference>
<reference evidence="4 5" key="1">
    <citation type="submission" date="2015-01" db="EMBL/GenBank/DDBJ databases">
        <title>Genome of allotetraploid Gossypium barbadense reveals genomic plasticity and fiber elongation in cotton evolution.</title>
        <authorList>
            <person name="Chen X."/>
            <person name="Liu X."/>
            <person name="Zhao B."/>
            <person name="Zheng H."/>
            <person name="Hu Y."/>
            <person name="Lu G."/>
            <person name="Yang C."/>
            <person name="Chen J."/>
            <person name="Shan C."/>
            <person name="Zhang L."/>
            <person name="Zhou Y."/>
            <person name="Wang L."/>
            <person name="Guo W."/>
            <person name="Bai Y."/>
            <person name="Ruan J."/>
            <person name="Shangguan X."/>
            <person name="Mao Y."/>
            <person name="Jiang J."/>
            <person name="Zhu Y."/>
            <person name="Lei J."/>
            <person name="Kang H."/>
            <person name="Chen S."/>
            <person name="He X."/>
            <person name="Wang R."/>
            <person name="Wang Y."/>
            <person name="Chen J."/>
            <person name="Wang L."/>
            <person name="Yu S."/>
            <person name="Wang B."/>
            <person name="Wei J."/>
            <person name="Song S."/>
            <person name="Lu X."/>
            <person name="Gao Z."/>
            <person name="Gu W."/>
            <person name="Deng X."/>
            <person name="Ma D."/>
            <person name="Wang S."/>
            <person name="Liang W."/>
            <person name="Fang L."/>
            <person name="Cai C."/>
            <person name="Zhu X."/>
            <person name="Zhou B."/>
            <person name="Zhang Y."/>
            <person name="Chen Z."/>
            <person name="Xu S."/>
            <person name="Zhu R."/>
            <person name="Wang S."/>
            <person name="Zhang T."/>
            <person name="Zhao G."/>
        </authorList>
    </citation>
    <scope>NUCLEOTIDE SEQUENCE [LARGE SCALE GENOMIC DNA]</scope>
    <source>
        <strain evidence="5">cv. Xinhai21</strain>
        <tissue evidence="4">Leaf</tissue>
    </source>
</reference>
<dbReference type="GO" id="GO:0009640">
    <property type="term" value="P:photomorphogenesis"/>
    <property type="evidence" value="ECO:0007669"/>
    <property type="project" value="InterPro"/>
</dbReference>
<dbReference type="AlphaFoldDB" id="A0A2P5X9Q7"/>
<dbReference type="EMBL" id="KZ665370">
    <property type="protein sequence ID" value="PPS00066.1"/>
    <property type="molecule type" value="Genomic_DNA"/>
</dbReference>
<evidence type="ECO:0000313" key="5">
    <source>
        <dbReference type="Proteomes" id="UP000239757"/>
    </source>
</evidence>
<organism evidence="4 5">
    <name type="scientific">Gossypium barbadense</name>
    <name type="common">Sea Island cotton</name>
    <name type="synonym">Hibiscus barbadensis</name>
    <dbReference type="NCBI Taxonomy" id="3634"/>
    <lineage>
        <taxon>Eukaryota</taxon>
        <taxon>Viridiplantae</taxon>
        <taxon>Streptophyta</taxon>
        <taxon>Embryophyta</taxon>
        <taxon>Tracheophyta</taxon>
        <taxon>Spermatophyta</taxon>
        <taxon>Magnoliopsida</taxon>
        <taxon>eudicotyledons</taxon>
        <taxon>Gunneridae</taxon>
        <taxon>Pentapetalae</taxon>
        <taxon>rosids</taxon>
        <taxon>malvids</taxon>
        <taxon>Malvales</taxon>
        <taxon>Malvaceae</taxon>
        <taxon>Malvoideae</taxon>
        <taxon>Gossypium</taxon>
    </lineage>
</organism>
<accession>A0A2P5X9Q7</accession>
<dbReference type="InterPro" id="IPR015943">
    <property type="entry name" value="WD40/YVTN_repeat-like_dom_sf"/>
</dbReference>
<evidence type="ECO:0000313" key="4">
    <source>
        <dbReference type="EMBL" id="PPS00066.1"/>
    </source>
</evidence>
<dbReference type="InterPro" id="IPR044630">
    <property type="entry name" value="SPA1/2/3/4"/>
</dbReference>
<evidence type="ECO:0000259" key="3">
    <source>
        <dbReference type="Pfam" id="PF09328"/>
    </source>
</evidence>
<evidence type="ECO:0000256" key="1">
    <source>
        <dbReference type="SAM" id="Coils"/>
    </source>
</evidence>
<dbReference type="Gene3D" id="1.10.510.10">
    <property type="entry name" value="Transferase(Phosphotransferase) domain 1"/>
    <property type="match status" value="1"/>
</dbReference>
<proteinExistence type="predicted"/>
<dbReference type="Proteomes" id="UP000239757">
    <property type="component" value="Unassembled WGS sequence"/>
</dbReference>
<feature type="compositionally biased region" description="Polar residues" evidence="2">
    <location>
        <begin position="397"/>
        <end position="407"/>
    </location>
</feature>
<dbReference type="GO" id="GO:0046872">
    <property type="term" value="F:metal ion binding"/>
    <property type="evidence" value="ECO:0007669"/>
    <property type="project" value="InterPro"/>
</dbReference>
<feature type="compositionally biased region" description="Basic and acidic residues" evidence="2">
    <location>
        <begin position="380"/>
        <end position="396"/>
    </location>
</feature>
<sequence>MSTAKKTMRRRLKLLLVPPMPPTKMMEPSMNKTPMMLMIALLFKEVITGTAIVYQMQSCKYENWNVVAKYLTEDLPLLLTSKNLKDVNDVLWDGLTVLLFALPQDTWLGLKEEKLQAEMKGLTSTDCLLTLLQDEVMSGLSNASFTGLSNASHTQFSNFGSSHSSNSAQHQSISVNEQLEEKCLGMLLFELLCQFESEKAHAAAMLDLHHRIFPPTFLSENLKEAGFCLRLLHLEPSLRPTTRDILQFEVLNGFQEVFAEELSSSINRDDTESKLLLHFLGLSKEKKQKHASKLMEDIACLEADIKEVEKRRHFSRKPLTYSSINARECRHHSKEPPISEMHSSLYPFSSDNEMRLMRNINQLESAYFSMRSRVPFHETGSMRRPDKDLLKNRDNGHLTQNNEEISSPPDSLGAFFDGLCRYARYSKFEVRGIMRSGEFNNSANVICSLSFDHDEDYFAAAVIEMLNKSKLSCVCWNNYIKNYLASNDYDGLVKVCTSFQTCRFSSLWNQVFFWGFLLDSNLTGAACILRAYLKTSVVISSCDISILSLINAGLSNASFTGQFPVLGCITLDCSPRTICRRHIMVGSYLYKCIWEALQQRIRMILINMQLTPYVL</sequence>
<dbReference type="GO" id="GO:0046938">
    <property type="term" value="P:phytochelatin biosynthetic process"/>
    <property type="evidence" value="ECO:0007669"/>
    <property type="project" value="InterPro"/>
</dbReference>
<dbReference type="PANTHER" id="PTHR44218:SF15">
    <property type="entry name" value="PROTEIN SPA1-RELATED 2"/>
    <property type="match status" value="1"/>
</dbReference>
<feature type="domain" description="Phytochelatin synthase C-terminal" evidence="3">
    <location>
        <begin position="59"/>
        <end position="91"/>
    </location>
</feature>
<name>A0A2P5X9Q7_GOSBA</name>
<dbReference type="PANTHER" id="PTHR44218">
    <property type="entry name" value="PROTEIN SPA1-RELATED 2"/>
    <property type="match status" value="1"/>
</dbReference>
<dbReference type="GO" id="GO:0010038">
    <property type="term" value="P:response to metal ion"/>
    <property type="evidence" value="ECO:0007669"/>
    <property type="project" value="InterPro"/>
</dbReference>
<feature type="domain" description="Phytochelatin synthase C-terminal" evidence="3">
    <location>
        <begin position="93"/>
        <end position="137"/>
    </location>
</feature>
<keyword evidence="1" id="KW-0175">Coiled coil</keyword>